<organism evidence="3 4">
    <name type="scientific">Filimonas effusa</name>
    <dbReference type="NCBI Taxonomy" id="2508721"/>
    <lineage>
        <taxon>Bacteria</taxon>
        <taxon>Pseudomonadati</taxon>
        <taxon>Bacteroidota</taxon>
        <taxon>Chitinophagia</taxon>
        <taxon>Chitinophagales</taxon>
        <taxon>Chitinophagaceae</taxon>
        <taxon>Filimonas</taxon>
    </lineage>
</organism>
<name>A0A4Q1D1M7_9BACT</name>
<feature type="transmembrane region" description="Helical" evidence="1">
    <location>
        <begin position="139"/>
        <end position="160"/>
    </location>
</feature>
<dbReference type="InterPro" id="IPR000326">
    <property type="entry name" value="PAP2/HPO"/>
</dbReference>
<dbReference type="RefSeq" id="WP_129005444.1">
    <property type="nucleotide sequence ID" value="NZ_SDHZ01000004.1"/>
</dbReference>
<feature type="transmembrane region" description="Helical" evidence="1">
    <location>
        <begin position="167"/>
        <end position="189"/>
    </location>
</feature>
<proteinExistence type="predicted"/>
<feature type="transmembrane region" description="Helical" evidence="1">
    <location>
        <begin position="195"/>
        <end position="215"/>
    </location>
</feature>
<evidence type="ECO:0000259" key="2">
    <source>
        <dbReference type="SMART" id="SM00014"/>
    </source>
</evidence>
<dbReference type="PANTHER" id="PTHR14969">
    <property type="entry name" value="SPHINGOSINE-1-PHOSPHATE PHOSPHOHYDROLASE"/>
    <property type="match status" value="1"/>
</dbReference>
<protein>
    <submittedName>
        <fullName evidence="3">Phosphatase PAP2 family protein</fullName>
    </submittedName>
</protein>
<comment type="caution">
    <text evidence="3">The sequence shown here is derived from an EMBL/GenBank/DDBJ whole genome shotgun (WGS) entry which is preliminary data.</text>
</comment>
<evidence type="ECO:0000313" key="3">
    <source>
        <dbReference type="EMBL" id="RXK81190.1"/>
    </source>
</evidence>
<keyword evidence="1" id="KW-1133">Transmembrane helix</keyword>
<feature type="transmembrane region" description="Helical" evidence="1">
    <location>
        <begin position="97"/>
        <end position="119"/>
    </location>
</feature>
<sequence>MPDQSKARWMRLFSADLLVAAVLCLFSFLVFAFLANEVFAGKAPAFDEAAFRFFDAFETPGNTRLTLIITFFGSGYFLFPFYIVLIIYLLTKGRKKYAAMIAAIAAVSWLLGASLKNIFQRSRPALPHLDQVSGYSFPSGHSLAAFTFCGIIITVIWRLTLGKGMKILLSVLFFLFACAIALSRIYLHVHYASDVLAGFSVTLIWLSVCFIYFSWDGKKWLV</sequence>
<dbReference type="CDD" id="cd03392">
    <property type="entry name" value="PAP2_like_2"/>
    <property type="match status" value="1"/>
</dbReference>
<feature type="transmembrane region" description="Helical" evidence="1">
    <location>
        <begin position="64"/>
        <end position="90"/>
    </location>
</feature>
<gene>
    <name evidence="3" type="ORF">ESB13_19825</name>
</gene>
<dbReference type="Pfam" id="PF01569">
    <property type="entry name" value="PAP2"/>
    <property type="match status" value="1"/>
</dbReference>
<dbReference type="Proteomes" id="UP000290545">
    <property type="component" value="Unassembled WGS sequence"/>
</dbReference>
<dbReference type="SUPFAM" id="SSF48317">
    <property type="entry name" value="Acid phosphatase/Vanadium-dependent haloperoxidase"/>
    <property type="match status" value="1"/>
</dbReference>
<keyword evidence="1" id="KW-0472">Membrane</keyword>
<keyword evidence="4" id="KW-1185">Reference proteome</keyword>
<accession>A0A4Q1D1M7</accession>
<feature type="domain" description="Phosphatidic acid phosphatase type 2/haloperoxidase" evidence="2">
    <location>
        <begin position="98"/>
        <end position="210"/>
    </location>
</feature>
<dbReference type="SMART" id="SM00014">
    <property type="entry name" value="acidPPc"/>
    <property type="match status" value="1"/>
</dbReference>
<reference evidence="3 4" key="1">
    <citation type="submission" date="2019-01" db="EMBL/GenBank/DDBJ databases">
        <title>Filimonas sp. strain TTM-71.</title>
        <authorList>
            <person name="Chen W.-M."/>
        </authorList>
    </citation>
    <scope>NUCLEOTIDE SEQUENCE [LARGE SCALE GENOMIC DNA]</scope>
    <source>
        <strain evidence="3 4">TTM-71</strain>
    </source>
</reference>
<dbReference type="InterPro" id="IPR036938">
    <property type="entry name" value="PAP2/HPO_sf"/>
</dbReference>
<dbReference type="EMBL" id="SDHZ01000004">
    <property type="protein sequence ID" value="RXK81190.1"/>
    <property type="molecule type" value="Genomic_DNA"/>
</dbReference>
<evidence type="ECO:0000256" key="1">
    <source>
        <dbReference type="SAM" id="Phobius"/>
    </source>
</evidence>
<evidence type="ECO:0000313" key="4">
    <source>
        <dbReference type="Proteomes" id="UP000290545"/>
    </source>
</evidence>
<dbReference type="Gene3D" id="1.20.144.10">
    <property type="entry name" value="Phosphatidic acid phosphatase type 2/haloperoxidase"/>
    <property type="match status" value="2"/>
</dbReference>
<dbReference type="PANTHER" id="PTHR14969:SF13">
    <property type="entry name" value="AT30094P"/>
    <property type="match status" value="1"/>
</dbReference>
<keyword evidence="1" id="KW-0812">Transmembrane</keyword>
<dbReference type="AlphaFoldDB" id="A0A4Q1D1M7"/>
<dbReference type="OrthoDB" id="9773582at2"/>